<feature type="domain" description="FAD-binding PCMH-type" evidence="7">
    <location>
        <begin position="505"/>
        <end position="695"/>
    </location>
</feature>
<accession>A0A409VZU4</accession>
<dbReference type="PROSITE" id="PS51387">
    <property type="entry name" value="FAD_PCMH"/>
    <property type="match status" value="1"/>
</dbReference>
<evidence type="ECO:0000256" key="1">
    <source>
        <dbReference type="ARBA" id="ARBA00001974"/>
    </source>
</evidence>
<dbReference type="AlphaFoldDB" id="A0A409VZU4"/>
<dbReference type="SUPFAM" id="SSF56176">
    <property type="entry name" value="FAD-binding/transporter-associated domain-like"/>
    <property type="match status" value="2"/>
</dbReference>
<dbReference type="Gene3D" id="3.30.43.10">
    <property type="entry name" value="Uridine Diphospho-n-acetylenolpyruvylglucosamine Reductase, domain 2"/>
    <property type="match status" value="2"/>
</dbReference>
<keyword evidence="5" id="KW-0560">Oxidoreductase</keyword>
<organism evidence="8 9">
    <name type="scientific">Panaeolus cyanescens</name>
    <dbReference type="NCBI Taxonomy" id="181874"/>
    <lineage>
        <taxon>Eukaryota</taxon>
        <taxon>Fungi</taxon>
        <taxon>Dikarya</taxon>
        <taxon>Basidiomycota</taxon>
        <taxon>Agaricomycotina</taxon>
        <taxon>Agaricomycetes</taxon>
        <taxon>Agaricomycetidae</taxon>
        <taxon>Agaricales</taxon>
        <taxon>Agaricineae</taxon>
        <taxon>Galeropsidaceae</taxon>
        <taxon>Panaeolus</taxon>
    </lineage>
</organism>
<name>A0A409VZU4_9AGAR</name>
<protein>
    <recommendedName>
        <fullName evidence="7">FAD-binding PCMH-type domain-containing protein</fullName>
    </recommendedName>
</protein>
<dbReference type="InterPro" id="IPR006094">
    <property type="entry name" value="Oxid_FAD_bind_N"/>
</dbReference>
<evidence type="ECO:0000256" key="2">
    <source>
        <dbReference type="ARBA" id="ARBA00005466"/>
    </source>
</evidence>
<keyword evidence="6" id="KW-0732">Signal</keyword>
<dbReference type="EMBL" id="NHTK01005901">
    <property type="protein sequence ID" value="PPQ71770.1"/>
    <property type="molecule type" value="Genomic_DNA"/>
</dbReference>
<dbReference type="InterPro" id="IPR016167">
    <property type="entry name" value="FAD-bd_PCMH_sub1"/>
</dbReference>
<dbReference type="Proteomes" id="UP000284842">
    <property type="component" value="Unassembled WGS sequence"/>
</dbReference>
<dbReference type="InterPro" id="IPR036318">
    <property type="entry name" value="FAD-bd_PCMH-like_sf"/>
</dbReference>
<dbReference type="GO" id="GO:0071949">
    <property type="term" value="F:FAD binding"/>
    <property type="evidence" value="ECO:0007669"/>
    <property type="project" value="InterPro"/>
</dbReference>
<dbReference type="Pfam" id="PF08031">
    <property type="entry name" value="BBE"/>
    <property type="match status" value="1"/>
</dbReference>
<dbReference type="PANTHER" id="PTHR42973">
    <property type="entry name" value="BINDING OXIDOREDUCTASE, PUTATIVE (AFU_ORTHOLOGUE AFUA_1G17690)-RELATED"/>
    <property type="match status" value="1"/>
</dbReference>
<keyword evidence="3" id="KW-0285">Flavoprotein</keyword>
<feature type="chain" id="PRO_5019146743" description="FAD-binding PCMH-type domain-containing protein" evidence="6">
    <location>
        <begin position="21"/>
        <end position="896"/>
    </location>
</feature>
<dbReference type="Pfam" id="PF01565">
    <property type="entry name" value="FAD_binding_4"/>
    <property type="match status" value="2"/>
</dbReference>
<evidence type="ECO:0000313" key="8">
    <source>
        <dbReference type="EMBL" id="PPQ71770.1"/>
    </source>
</evidence>
<dbReference type="STRING" id="181874.A0A409VZU4"/>
<dbReference type="GO" id="GO:0016491">
    <property type="term" value="F:oxidoreductase activity"/>
    <property type="evidence" value="ECO:0007669"/>
    <property type="project" value="UniProtKB-KW"/>
</dbReference>
<evidence type="ECO:0000256" key="3">
    <source>
        <dbReference type="ARBA" id="ARBA00022630"/>
    </source>
</evidence>
<dbReference type="InterPro" id="IPR016169">
    <property type="entry name" value="FAD-bd_PCMH_sub2"/>
</dbReference>
<dbReference type="InterPro" id="IPR050416">
    <property type="entry name" value="FAD-linked_Oxidoreductase"/>
</dbReference>
<dbReference type="Gene3D" id="3.40.462.20">
    <property type="match status" value="1"/>
</dbReference>
<evidence type="ECO:0000256" key="6">
    <source>
        <dbReference type="SAM" id="SignalP"/>
    </source>
</evidence>
<dbReference type="InParanoid" id="A0A409VZU4"/>
<evidence type="ECO:0000259" key="7">
    <source>
        <dbReference type="PROSITE" id="PS51387"/>
    </source>
</evidence>
<comment type="similarity">
    <text evidence="2">Belongs to the oxygen-dependent FAD-linked oxidoreductase family.</text>
</comment>
<keyword evidence="9" id="KW-1185">Reference proteome</keyword>
<dbReference type="Gene3D" id="3.30.465.10">
    <property type="match status" value="3"/>
</dbReference>
<dbReference type="OrthoDB" id="415825at2759"/>
<reference evidence="8 9" key="1">
    <citation type="journal article" date="2018" name="Evol. Lett.">
        <title>Horizontal gene cluster transfer increased hallucinogenic mushroom diversity.</title>
        <authorList>
            <person name="Reynolds H.T."/>
            <person name="Vijayakumar V."/>
            <person name="Gluck-Thaler E."/>
            <person name="Korotkin H.B."/>
            <person name="Matheny P.B."/>
            <person name="Slot J.C."/>
        </authorList>
    </citation>
    <scope>NUCLEOTIDE SEQUENCE [LARGE SCALE GENOMIC DNA]</scope>
    <source>
        <strain evidence="8 9">2629</strain>
    </source>
</reference>
<proteinExistence type="inferred from homology"/>
<dbReference type="InterPro" id="IPR012951">
    <property type="entry name" value="BBE"/>
</dbReference>
<evidence type="ECO:0000256" key="5">
    <source>
        <dbReference type="ARBA" id="ARBA00023002"/>
    </source>
</evidence>
<comment type="caution">
    <text evidence="8">The sequence shown here is derived from an EMBL/GenBank/DDBJ whole genome shotgun (WGS) entry which is preliminary data.</text>
</comment>
<dbReference type="InterPro" id="IPR016166">
    <property type="entry name" value="FAD-bd_PCMH"/>
</dbReference>
<evidence type="ECO:0000256" key="4">
    <source>
        <dbReference type="ARBA" id="ARBA00022827"/>
    </source>
</evidence>
<evidence type="ECO:0000313" key="9">
    <source>
        <dbReference type="Proteomes" id="UP000284842"/>
    </source>
</evidence>
<sequence>MVHISKFLLVSLLAGLPIFATPLDRSAGAAASLSHVKTGSQLSASANNINFTSSRSHPDHASPADHVLEARAPLFKFIKKIASSIYGRELTDNDVEGFMARDSNNHLVTHTRASGFEDLEARTPLLKFIKKLARPIFGRELDDNEIIQVLARIDAQDLEALLPNDADYQNAIARWAVNAQQAAQVVVFPKDASDVRLAIAFARLHSLELAIRGGGHNTGGGSSSEGMVIDLSRLELGGLALGGSIGWLSGAHGLVIDNMAERWVHYHNQWWAIRGGECNFGVVTQIVLKLHPKRLTVYGGAVVYSSDKLEALFDLLKEFRRNITENEAIWLTLGCEPMDCDSAPSPNIALIMFYNGSEEDGRLNFKKFFDIVPIPDETREMPYEHMNGVTHNTDENLVYARRAATEINANIAEGQTSYLGPVNRGYGNYDQDTHENEDDEMDKSSSRLLFSENYPKLQLMKKKYEPDNVFFKCNALDALNLSLEGDIVLPNDAGYKDAIARWAVNAERAAQLVVFPKHAADVRLAIAFSRAHSLELAIRGGGHSTGGASSSEGMVIDLSRYINTVEVDVEKKLAYVGGGCTWKQVDEAAIQHGLATVAGTINHEPDLWWAIRGGGCNFGVITQFVLRLHPQRRTIYGGLVVYTPDKLDALFDLFEEFRKTITEKEAIWFTFGCDSTASNPTPDIVLTMFYNGPEEEGRLNYKKYFDLGPILDQTREMPYEEMNATMNAALEHGHPRLMKGAYQVEPHLPSLQKALQRIGELSNEEHTAVIGFEYISLAKINSVQNGDCAHFRTKNANIFIVTTWKHNTPENLAYARQMSREISAIITEGQAKYLGPVNRGYGNYDQDTYEDEGVVIKDSAQLMFQDNYPKLQLLKKKYDPNNVFFKWFPIVPAPQA</sequence>
<gene>
    <name evidence="8" type="ORF">CVT24_006531</name>
</gene>
<comment type="cofactor">
    <cofactor evidence="1">
        <name>FAD</name>
        <dbReference type="ChEBI" id="CHEBI:57692"/>
    </cofactor>
</comment>
<keyword evidence="4" id="KW-0274">FAD</keyword>
<dbReference type="PANTHER" id="PTHR42973:SF39">
    <property type="entry name" value="FAD-BINDING PCMH-TYPE DOMAIN-CONTAINING PROTEIN"/>
    <property type="match status" value="1"/>
</dbReference>
<feature type="signal peptide" evidence="6">
    <location>
        <begin position="1"/>
        <end position="20"/>
    </location>
</feature>